<proteinExistence type="predicted"/>
<evidence type="ECO:0000256" key="1">
    <source>
        <dbReference type="SAM" id="MobiDB-lite"/>
    </source>
</evidence>
<accession>A0A8E2AJ25</accession>
<evidence type="ECO:0008006" key="4">
    <source>
        <dbReference type="Google" id="ProtNLM"/>
    </source>
</evidence>
<feature type="region of interest" description="Disordered" evidence="1">
    <location>
        <begin position="98"/>
        <end position="166"/>
    </location>
</feature>
<dbReference type="AlphaFoldDB" id="A0A8E2AJ25"/>
<name>A0A8E2AJ25_9APHY</name>
<protein>
    <recommendedName>
        <fullName evidence="4">C2H2-type domain-containing protein</fullName>
    </recommendedName>
</protein>
<reference evidence="2 3" key="1">
    <citation type="submission" date="2016-07" db="EMBL/GenBank/DDBJ databases">
        <title>Draft genome of the white-rot fungus Obba rivulosa 3A-2.</title>
        <authorList>
            <consortium name="DOE Joint Genome Institute"/>
            <person name="Miettinen O."/>
            <person name="Riley R."/>
            <person name="Acob R."/>
            <person name="Barry K."/>
            <person name="Cullen D."/>
            <person name="De Vries R."/>
            <person name="Hainaut M."/>
            <person name="Hatakka A."/>
            <person name="Henrissat B."/>
            <person name="Hilden K."/>
            <person name="Kuo R."/>
            <person name="Labutti K."/>
            <person name="Lipzen A."/>
            <person name="Makela M.R."/>
            <person name="Sandor L."/>
            <person name="Spatafora J.W."/>
            <person name="Grigoriev I.V."/>
            <person name="Hibbett D.S."/>
        </authorList>
    </citation>
    <scope>NUCLEOTIDE SEQUENCE [LARGE SCALE GENOMIC DNA]</scope>
    <source>
        <strain evidence="2 3">3A-2</strain>
    </source>
</reference>
<sequence>MSLQPNCEDFFDFDAFEKDQTHEDSDDMTNDQGSLERFLHNDEKDDISIRFDSPDRDCGYLPPWKPITFPTPNVPVEMQEVPTPLPFQDASTVKRYGNTVSADDTSDDAASTPSLTHAASTPSSDGVDENRTPERSTSVVPSGSTPRSHGTSSQTSPASGSGSHIPATGTIEAAAASAAGRLATLRTRKRAAPLAWDPPPANATKRRRVNDGDTAPVLLCEWAGCQNPGPHQDNASMRKHLESHWPRPKMAGVCEWHGCSDRLEWSSFRRHLDHRHCHLRYVQCQTCGDVIREDSLKDRH</sequence>
<gene>
    <name evidence="2" type="ORF">OBBRIDRAFT_891869</name>
</gene>
<feature type="region of interest" description="Disordered" evidence="1">
    <location>
        <begin position="16"/>
        <end position="51"/>
    </location>
</feature>
<feature type="compositionally biased region" description="Polar residues" evidence="1">
    <location>
        <begin position="135"/>
        <end position="149"/>
    </location>
</feature>
<feature type="compositionally biased region" description="Basic and acidic residues" evidence="1">
    <location>
        <begin position="37"/>
        <end position="51"/>
    </location>
</feature>
<keyword evidence="3" id="KW-1185">Reference proteome</keyword>
<evidence type="ECO:0000313" key="2">
    <source>
        <dbReference type="EMBL" id="OCH84319.1"/>
    </source>
</evidence>
<feature type="compositionally biased region" description="Low complexity" evidence="1">
    <location>
        <begin position="150"/>
        <end position="166"/>
    </location>
</feature>
<dbReference type="EMBL" id="KV722690">
    <property type="protein sequence ID" value="OCH84319.1"/>
    <property type="molecule type" value="Genomic_DNA"/>
</dbReference>
<feature type="compositionally biased region" description="Low complexity" evidence="1">
    <location>
        <begin position="99"/>
        <end position="112"/>
    </location>
</feature>
<feature type="non-terminal residue" evidence="2">
    <location>
        <position position="300"/>
    </location>
</feature>
<feature type="compositionally biased region" description="Polar residues" evidence="1">
    <location>
        <begin position="113"/>
        <end position="124"/>
    </location>
</feature>
<organism evidence="2 3">
    <name type="scientific">Obba rivulosa</name>
    <dbReference type="NCBI Taxonomy" id="1052685"/>
    <lineage>
        <taxon>Eukaryota</taxon>
        <taxon>Fungi</taxon>
        <taxon>Dikarya</taxon>
        <taxon>Basidiomycota</taxon>
        <taxon>Agaricomycotina</taxon>
        <taxon>Agaricomycetes</taxon>
        <taxon>Polyporales</taxon>
        <taxon>Gelatoporiaceae</taxon>
        <taxon>Obba</taxon>
    </lineage>
</organism>
<dbReference type="Proteomes" id="UP000250043">
    <property type="component" value="Unassembled WGS sequence"/>
</dbReference>
<evidence type="ECO:0000313" key="3">
    <source>
        <dbReference type="Proteomes" id="UP000250043"/>
    </source>
</evidence>